<dbReference type="AlphaFoldDB" id="A0A6L2L7J8"/>
<dbReference type="PANTHER" id="PTHR11439:SF483">
    <property type="entry name" value="PEPTIDE SYNTHASE GLIP-LIKE, PUTATIVE (AFU_ORTHOLOGUE AFUA_3G12920)-RELATED"/>
    <property type="match status" value="1"/>
</dbReference>
<feature type="region of interest" description="Disordered" evidence="1">
    <location>
        <begin position="1"/>
        <end position="24"/>
    </location>
</feature>
<proteinExistence type="predicted"/>
<dbReference type="PANTHER" id="PTHR11439">
    <property type="entry name" value="GAG-POL-RELATED RETROTRANSPOSON"/>
    <property type="match status" value="1"/>
</dbReference>
<comment type="caution">
    <text evidence="2">The sequence shown here is derived from an EMBL/GenBank/DDBJ whole genome shotgun (WGS) entry which is preliminary data.</text>
</comment>
<sequence length="386" mass="43660">MLKKFGLEESKPMKTPMSSDTKLTKEEECESVDSTKYQGMIAVKRIFRYIKSTTHLGLWYPKGTGIETVVYAETDHAGDYVDRKSTSGICTFMVCCLTSWFSKKQTALAISTTESEYVSTEKACQQALWMKQALIDYDVRLDDVPIMCDNKGAIDLSKNLVKHSRTKHIEIRHHFLRDDVQKGHISIKKVPSSTTSPTFLRNPLNDEFEWQVVDRMSRPIKQSKLIYTQSINLIIDHFLSTNKSISQRYNAEMHSEGQDSPISKLINTVDGVATKDPGVQSLLDLRKGSKESRLESMRQERQVIGGEGSSVDTDEDKDDETNNAEDSNMDIYDNDSDKGDVDDTDVFAEFVNKSQELPKFTPLSPSCVLKYTSFVPGKTLLIELKT</sequence>
<name>A0A6L2L7J8_TANCI</name>
<evidence type="ECO:0000313" key="2">
    <source>
        <dbReference type="EMBL" id="GEU56174.1"/>
    </source>
</evidence>
<feature type="compositionally biased region" description="Basic and acidic residues" evidence="1">
    <location>
        <begin position="1"/>
        <end position="12"/>
    </location>
</feature>
<feature type="region of interest" description="Disordered" evidence="1">
    <location>
        <begin position="286"/>
        <end position="338"/>
    </location>
</feature>
<accession>A0A6L2L7J8</accession>
<protein>
    <recommendedName>
        <fullName evidence="3">Copia protein</fullName>
    </recommendedName>
</protein>
<evidence type="ECO:0008006" key="3">
    <source>
        <dbReference type="Google" id="ProtNLM"/>
    </source>
</evidence>
<dbReference type="CDD" id="cd09272">
    <property type="entry name" value="RNase_HI_RT_Ty1"/>
    <property type="match status" value="1"/>
</dbReference>
<dbReference type="EMBL" id="BKCJ010003619">
    <property type="protein sequence ID" value="GEU56174.1"/>
    <property type="molecule type" value="Genomic_DNA"/>
</dbReference>
<evidence type="ECO:0000256" key="1">
    <source>
        <dbReference type="SAM" id="MobiDB-lite"/>
    </source>
</evidence>
<feature type="compositionally biased region" description="Acidic residues" evidence="1">
    <location>
        <begin position="312"/>
        <end position="323"/>
    </location>
</feature>
<reference evidence="2" key="1">
    <citation type="journal article" date="2019" name="Sci. Rep.">
        <title>Draft genome of Tanacetum cinerariifolium, the natural source of mosquito coil.</title>
        <authorList>
            <person name="Yamashiro T."/>
            <person name="Shiraishi A."/>
            <person name="Satake H."/>
            <person name="Nakayama K."/>
        </authorList>
    </citation>
    <scope>NUCLEOTIDE SEQUENCE</scope>
</reference>
<feature type="compositionally biased region" description="Basic and acidic residues" evidence="1">
    <location>
        <begin position="286"/>
        <end position="301"/>
    </location>
</feature>
<organism evidence="2">
    <name type="scientific">Tanacetum cinerariifolium</name>
    <name type="common">Dalmatian daisy</name>
    <name type="synonym">Chrysanthemum cinerariifolium</name>
    <dbReference type="NCBI Taxonomy" id="118510"/>
    <lineage>
        <taxon>Eukaryota</taxon>
        <taxon>Viridiplantae</taxon>
        <taxon>Streptophyta</taxon>
        <taxon>Embryophyta</taxon>
        <taxon>Tracheophyta</taxon>
        <taxon>Spermatophyta</taxon>
        <taxon>Magnoliopsida</taxon>
        <taxon>eudicotyledons</taxon>
        <taxon>Gunneridae</taxon>
        <taxon>Pentapetalae</taxon>
        <taxon>asterids</taxon>
        <taxon>campanulids</taxon>
        <taxon>Asterales</taxon>
        <taxon>Asteraceae</taxon>
        <taxon>Asteroideae</taxon>
        <taxon>Anthemideae</taxon>
        <taxon>Anthemidinae</taxon>
        <taxon>Tanacetum</taxon>
    </lineage>
</organism>
<gene>
    <name evidence="2" type="ORF">Tci_028152</name>
</gene>